<name>A0A067T2I8_GALM3</name>
<gene>
    <name evidence="2" type="ORF">GALMADRAFT_212696</name>
</gene>
<dbReference type="HOGENOM" id="CLU_1057848_0_0_1"/>
<dbReference type="OrthoDB" id="376826at2759"/>
<feature type="region of interest" description="Disordered" evidence="1">
    <location>
        <begin position="42"/>
        <end position="78"/>
    </location>
</feature>
<dbReference type="STRING" id="685588.A0A067T2I8"/>
<feature type="region of interest" description="Disordered" evidence="1">
    <location>
        <begin position="242"/>
        <end position="263"/>
    </location>
</feature>
<evidence type="ECO:0000313" key="2">
    <source>
        <dbReference type="EMBL" id="KDR73243.1"/>
    </source>
</evidence>
<reference evidence="3" key="1">
    <citation type="journal article" date="2014" name="Proc. Natl. Acad. Sci. U.S.A.">
        <title>Extensive sampling of basidiomycete genomes demonstrates inadequacy of the white-rot/brown-rot paradigm for wood decay fungi.</title>
        <authorList>
            <person name="Riley R."/>
            <person name="Salamov A.A."/>
            <person name="Brown D.W."/>
            <person name="Nagy L.G."/>
            <person name="Floudas D."/>
            <person name="Held B.W."/>
            <person name="Levasseur A."/>
            <person name="Lombard V."/>
            <person name="Morin E."/>
            <person name="Otillar R."/>
            <person name="Lindquist E.A."/>
            <person name="Sun H."/>
            <person name="LaButti K.M."/>
            <person name="Schmutz J."/>
            <person name="Jabbour D."/>
            <person name="Luo H."/>
            <person name="Baker S.E."/>
            <person name="Pisabarro A.G."/>
            <person name="Walton J.D."/>
            <person name="Blanchette R.A."/>
            <person name="Henrissat B."/>
            <person name="Martin F."/>
            <person name="Cullen D."/>
            <person name="Hibbett D.S."/>
            <person name="Grigoriev I.V."/>
        </authorList>
    </citation>
    <scope>NUCLEOTIDE SEQUENCE [LARGE SCALE GENOMIC DNA]</scope>
    <source>
        <strain evidence="3">CBS 339.88</strain>
    </source>
</reference>
<dbReference type="Proteomes" id="UP000027222">
    <property type="component" value="Unassembled WGS sequence"/>
</dbReference>
<feature type="compositionally biased region" description="Low complexity" evidence="1">
    <location>
        <begin position="144"/>
        <end position="162"/>
    </location>
</feature>
<feature type="compositionally biased region" description="Basic and acidic residues" evidence="1">
    <location>
        <begin position="14"/>
        <end position="23"/>
    </location>
</feature>
<dbReference type="AlphaFoldDB" id="A0A067T2I8"/>
<dbReference type="EMBL" id="KL142386">
    <property type="protein sequence ID" value="KDR73243.1"/>
    <property type="molecule type" value="Genomic_DNA"/>
</dbReference>
<keyword evidence="3" id="KW-1185">Reference proteome</keyword>
<organism evidence="2 3">
    <name type="scientific">Galerina marginata (strain CBS 339.88)</name>
    <dbReference type="NCBI Taxonomy" id="685588"/>
    <lineage>
        <taxon>Eukaryota</taxon>
        <taxon>Fungi</taxon>
        <taxon>Dikarya</taxon>
        <taxon>Basidiomycota</taxon>
        <taxon>Agaricomycotina</taxon>
        <taxon>Agaricomycetes</taxon>
        <taxon>Agaricomycetidae</taxon>
        <taxon>Agaricales</taxon>
        <taxon>Agaricineae</taxon>
        <taxon>Strophariaceae</taxon>
        <taxon>Galerina</taxon>
    </lineage>
</organism>
<evidence type="ECO:0000256" key="1">
    <source>
        <dbReference type="SAM" id="MobiDB-lite"/>
    </source>
</evidence>
<feature type="compositionally biased region" description="Low complexity" evidence="1">
    <location>
        <begin position="53"/>
        <end position="64"/>
    </location>
</feature>
<evidence type="ECO:0000313" key="3">
    <source>
        <dbReference type="Proteomes" id="UP000027222"/>
    </source>
</evidence>
<proteinExistence type="predicted"/>
<accession>A0A067T2I8</accession>
<protein>
    <submittedName>
        <fullName evidence="2">Uncharacterized protein</fullName>
    </submittedName>
</protein>
<feature type="region of interest" description="Disordered" evidence="1">
    <location>
        <begin position="93"/>
        <end position="166"/>
    </location>
</feature>
<feature type="region of interest" description="Disordered" evidence="1">
    <location>
        <begin position="1"/>
        <end position="23"/>
    </location>
</feature>
<sequence length="263" mass="28462">MADNNQLSPRIPKKLAEMADNDRRRVGYFKKENSEMLAALARTRVRSESADTQNPSQSQSQASPFITPPMSPSPVSQPVVSEVGAIAAFSNFATASESESESEAERVEAAQGESAAAPDPSRTNAPPEPASQAAQGPSSEESTDTQTAPAQPQTTDPDTQAPEIRSLSRLASIPIVSSTLDTVNGILSSNFFTRPFYNRAKGYSSKAYRYSLPIQKKLAPLIVRADSVANKAIDVVESRYPSAFQSEKPQQEQEQEQNEHTES</sequence>